<keyword evidence="3" id="KW-1185">Reference proteome</keyword>
<gene>
    <name evidence="2" type="ORF">L0M17_01815</name>
</gene>
<dbReference type="RefSeq" id="WP_241050684.1">
    <property type="nucleotide sequence ID" value="NZ_JAKZBV010000001.1"/>
</dbReference>
<name>A0ABS9TWC9_9MICC</name>
<dbReference type="Gene3D" id="1.20.225.10">
    <property type="entry name" value="Bacteriocin AS-48"/>
    <property type="match status" value="1"/>
</dbReference>
<evidence type="ECO:0000313" key="2">
    <source>
        <dbReference type="EMBL" id="MCH6468733.1"/>
    </source>
</evidence>
<feature type="transmembrane region" description="Helical" evidence="1">
    <location>
        <begin position="12"/>
        <end position="36"/>
    </location>
</feature>
<reference evidence="2 3" key="1">
    <citation type="submission" date="2022-03" db="EMBL/GenBank/DDBJ databases">
        <title>Sinomonas sp. isolated from a soil.</title>
        <authorList>
            <person name="Han J."/>
            <person name="Kim D.-U."/>
        </authorList>
    </citation>
    <scope>NUCLEOTIDE SEQUENCE [LARGE SCALE GENOMIC DNA]</scope>
    <source>
        <strain evidence="2 3">5-5</strain>
    </source>
</reference>
<dbReference type="EMBL" id="JAKZBV010000001">
    <property type="protein sequence ID" value="MCH6468733.1"/>
    <property type="molecule type" value="Genomic_DNA"/>
</dbReference>
<keyword evidence="1" id="KW-1133">Transmembrane helix</keyword>
<keyword evidence="1" id="KW-0472">Membrane</keyword>
<dbReference type="InterPro" id="IPR009086">
    <property type="entry name" value="Bacteriocin_AS48"/>
</dbReference>
<protein>
    <submittedName>
        <fullName evidence="2">Uncharacterized protein</fullName>
    </submittedName>
</protein>
<feature type="transmembrane region" description="Helical" evidence="1">
    <location>
        <begin position="56"/>
        <end position="78"/>
    </location>
</feature>
<keyword evidence="1" id="KW-0812">Transmembrane</keyword>
<proteinExistence type="predicted"/>
<evidence type="ECO:0000313" key="3">
    <source>
        <dbReference type="Proteomes" id="UP001202922"/>
    </source>
</evidence>
<evidence type="ECO:0000256" key="1">
    <source>
        <dbReference type="SAM" id="Phobius"/>
    </source>
</evidence>
<accession>A0ABS9TWC9</accession>
<sequence>METTSTERSAVLTTAAAAVLGIVGLLGASLAVSWIAGSLGISAAAASQIMQAIEVGGWALVVIGAVFGAGITGALIATARSVALRWGRAQAVA</sequence>
<comment type="caution">
    <text evidence="2">The sequence shown here is derived from an EMBL/GenBank/DDBJ whole genome shotgun (WGS) entry which is preliminary data.</text>
</comment>
<organism evidence="2 3">
    <name type="scientific">Sinomonas terrae</name>
    <dbReference type="NCBI Taxonomy" id="2908838"/>
    <lineage>
        <taxon>Bacteria</taxon>
        <taxon>Bacillati</taxon>
        <taxon>Actinomycetota</taxon>
        <taxon>Actinomycetes</taxon>
        <taxon>Micrococcales</taxon>
        <taxon>Micrococcaceae</taxon>
        <taxon>Sinomonas</taxon>
    </lineage>
</organism>
<dbReference type="Proteomes" id="UP001202922">
    <property type="component" value="Unassembled WGS sequence"/>
</dbReference>